<dbReference type="KEGG" id="aqt:FN924_15665"/>
<name>A0A516KJC3_9BACI</name>
<evidence type="ECO:0000313" key="2">
    <source>
        <dbReference type="Proteomes" id="UP000315215"/>
    </source>
</evidence>
<sequence>MTNNEKDVQAFQKMHDIYNADWDRALTVGEMTTKDRLADSFFIIFLFNNADKPLVIERTEAIATLEQAIQNLSGASRQVQNRAIRFRDSDNVAVFYEQSVEKEGRVLARLFMIEDWQKMDGTWMIVRETMETV</sequence>
<dbReference type="Proteomes" id="UP000315215">
    <property type="component" value="Chromosome"/>
</dbReference>
<gene>
    <name evidence="1" type="ORF">FN924_15665</name>
</gene>
<dbReference type="RefSeq" id="WP_143896077.1">
    <property type="nucleotide sequence ID" value="NZ_CP041666.1"/>
</dbReference>
<keyword evidence="2" id="KW-1185">Reference proteome</keyword>
<evidence type="ECO:0008006" key="3">
    <source>
        <dbReference type="Google" id="ProtNLM"/>
    </source>
</evidence>
<reference evidence="1 2" key="1">
    <citation type="submission" date="2019-07" db="EMBL/GenBank/DDBJ databases">
        <authorList>
            <person name="Li J."/>
        </authorList>
    </citation>
    <scope>NUCLEOTIDE SEQUENCE [LARGE SCALE GENOMIC DNA]</scope>
    <source>
        <strain evidence="1 2">TKL69</strain>
    </source>
</reference>
<dbReference type="SUPFAM" id="SSF54427">
    <property type="entry name" value="NTF2-like"/>
    <property type="match status" value="1"/>
</dbReference>
<dbReference type="AlphaFoldDB" id="A0A516KJC3"/>
<proteinExistence type="predicted"/>
<dbReference type="OrthoDB" id="4946632at2"/>
<accession>A0A516KJC3</accession>
<organism evidence="1 2">
    <name type="scientific">Radiobacillus deserti</name>
    <dbReference type="NCBI Taxonomy" id="2594883"/>
    <lineage>
        <taxon>Bacteria</taxon>
        <taxon>Bacillati</taxon>
        <taxon>Bacillota</taxon>
        <taxon>Bacilli</taxon>
        <taxon>Bacillales</taxon>
        <taxon>Bacillaceae</taxon>
        <taxon>Radiobacillus</taxon>
    </lineage>
</organism>
<evidence type="ECO:0000313" key="1">
    <source>
        <dbReference type="EMBL" id="QDP41485.1"/>
    </source>
</evidence>
<dbReference type="EMBL" id="CP041666">
    <property type="protein sequence ID" value="QDP41485.1"/>
    <property type="molecule type" value="Genomic_DNA"/>
</dbReference>
<dbReference type="InterPro" id="IPR032710">
    <property type="entry name" value="NTF2-like_dom_sf"/>
</dbReference>
<protein>
    <recommendedName>
        <fullName evidence="3">Nuclear transport factor 2 family protein</fullName>
    </recommendedName>
</protein>